<feature type="compositionally biased region" description="Acidic residues" evidence="1">
    <location>
        <begin position="65"/>
        <end position="75"/>
    </location>
</feature>
<name>A0A1I7V8N7_LOALO</name>
<protein>
    <submittedName>
        <fullName evidence="3">Uncharacterized protein</fullName>
    </submittedName>
</protein>
<dbReference type="OrthoDB" id="10482457at2759"/>
<evidence type="ECO:0000256" key="1">
    <source>
        <dbReference type="SAM" id="MobiDB-lite"/>
    </source>
</evidence>
<reference evidence="3" key="2">
    <citation type="submission" date="2016-11" db="UniProtKB">
        <authorList>
            <consortium name="WormBaseParasite"/>
        </authorList>
    </citation>
    <scope>IDENTIFICATION</scope>
</reference>
<proteinExistence type="predicted"/>
<sequence length="84" mass="9789">MIELTTKSDKPLKMAIKNMEINESTDEYGRNIARIQIPRSILYENAIEIKKFNEKDDNNNNNNNDNDDDDDDDDEAHDKCITIK</sequence>
<dbReference type="WBParaSite" id="EN70_11085">
    <property type="protein sequence ID" value="EN70_11085"/>
    <property type="gene ID" value="EN70_11085"/>
</dbReference>
<dbReference type="InParanoid" id="A0A1I7V8N7"/>
<reference evidence="2" key="1">
    <citation type="submission" date="2012-04" db="EMBL/GenBank/DDBJ databases">
        <title>The Genome Sequence of Loa loa.</title>
        <authorList>
            <consortium name="The Broad Institute Genome Sequencing Platform"/>
            <consortium name="Broad Institute Genome Sequencing Center for Infectious Disease"/>
            <person name="Nutman T.B."/>
            <person name="Fink D.L."/>
            <person name="Russ C."/>
            <person name="Young S."/>
            <person name="Zeng Q."/>
            <person name="Gargeya S."/>
            <person name="Alvarado L."/>
            <person name="Berlin A."/>
            <person name="Chapman S.B."/>
            <person name="Chen Z."/>
            <person name="Freedman E."/>
            <person name="Gellesch M."/>
            <person name="Goldberg J."/>
            <person name="Griggs A."/>
            <person name="Gujja S."/>
            <person name="Heilman E.R."/>
            <person name="Heiman D."/>
            <person name="Howarth C."/>
            <person name="Mehta T."/>
            <person name="Neiman D."/>
            <person name="Pearson M."/>
            <person name="Roberts A."/>
            <person name="Saif S."/>
            <person name="Shea T."/>
            <person name="Shenoy N."/>
            <person name="Sisk P."/>
            <person name="Stolte C."/>
            <person name="Sykes S."/>
            <person name="White J."/>
            <person name="Yandava C."/>
            <person name="Haas B."/>
            <person name="Henn M.R."/>
            <person name="Nusbaum C."/>
            <person name="Birren B."/>
        </authorList>
    </citation>
    <scope>NUCLEOTIDE SEQUENCE [LARGE SCALE GENOMIC DNA]</scope>
</reference>
<accession>A0A1I7V8N7</accession>
<keyword evidence="2" id="KW-1185">Reference proteome</keyword>
<organism evidence="2 3">
    <name type="scientific">Loa loa</name>
    <name type="common">Eye worm</name>
    <name type="synonym">Filaria loa</name>
    <dbReference type="NCBI Taxonomy" id="7209"/>
    <lineage>
        <taxon>Eukaryota</taxon>
        <taxon>Metazoa</taxon>
        <taxon>Ecdysozoa</taxon>
        <taxon>Nematoda</taxon>
        <taxon>Chromadorea</taxon>
        <taxon>Rhabditida</taxon>
        <taxon>Spirurina</taxon>
        <taxon>Spiruromorpha</taxon>
        <taxon>Filarioidea</taxon>
        <taxon>Onchocercidae</taxon>
        <taxon>Loa</taxon>
    </lineage>
</organism>
<evidence type="ECO:0000313" key="3">
    <source>
        <dbReference type="WBParaSite" id="EN70_11085"/>
    </source>
</evidence>
<dbReference type="AlphaFoldDB" id="A0A1I7V8N7"/>
<evidence type="ECO:0000313" key="2">
    <source>
        <dbReference type="Proteomes" id="UP000095285"/>
    </source>
</evidence>
<gene>
    <name evidence="3" type="primary">LOAG_17926</name>
</gene>
<feature type="region of interest" description="Disordered" evidence="1">
    <location>
        <begin position="52"/>
        <end position="84"/>
    </location>
</feature>
<dbReference type="Proteomes" id="UP000095285">
    <property type="component" value="Unassembled WGS sequence"/>
</dbReference>